<dbReference type="Gene3D" id="1.10.3720.10">
    <property type="entry name" value="MetI-like"/>
    <property type="match status" value="1"/>
</dbReference>
<feature type="transmembrane region" description="Helical" evidence="9">
    <location>
        <begin position="190"/>
        <end position="211"/>
    </location>
</feature>
<reference evidence="12" key="2">
    <citation type="journal article" date="2021" name="PeerJ">
        <title>Extensive microbial diversity within the chicken gut microbiome revealed by metagenomics and culture.</title>
        <authorList>
            <person name="Gilroy R."/>
            <person name="Ravi A."/>
            <person name="Getino M."/>
            <person name="Pursley I."/>
            <person name="Horton D.L."/>
            <person name="Alikhan N.F."/>
            <person name="Baker D."/>
            <person name="Gharbi K."/>
            <person name="Hall N."/>
            <person name="Watson M."/>
            <person name="Adriaenssens E.M."/>
            <person name="Foster-Nyarko E."/>
            <person name="Jarju S."/>
            <person name="Secka A."/>
            <person name="Antonio M."/>
            <person name="Oren A."/>
            <person name="Chaudhuri R.R."/>
            <person name="La Ragione R."/>
            <person name="Hildebrand F."/>
            <person name="Pallen M.J."/>
        </authorList>
    </citation>
    <scope>NUCLEOTIDE SEQUENCE</scope>
    <source>
        <strain evidence="12">ChiW13-3771</strain>
    </source>
</reference>
<comment type="function">
    <text evidence="10">Part of the binding-protein-dependent transport system for molybdenum; probably responsible for the translocation of the substrate across the membrane.</text>
</comment>
<keyword evidence="7 9" id="KW-1133">Transmembrane helix</keyword>
<evidence type="ECO:0000313" key="13">
    <source>
        <dbReference type="Proteomes" id="UP000824201"/>
    </source>
</evidence>
<dbReference type="InterPro" id="IPR000515">
    <property type="entry name" value="MetI-like"/>
</dbReference>
<dbReference type="GO" id="GO:0005886">
    <property type="term" value="C:plasma membrane"/>
    <property type="evidence" value="ECO:0007669"/>
    <property type="project" value="UniProtKB-SubCell"/>
</dbReference>
<dbReference type="NCBIfam" id="TIGR02141">
    <property type="entry name" value="modB_ABC"/>
    <property type="match status" value="1"/>
</dbReference>
<comment type="subcellular location">
    <subcellularLocation>
        <location evidence="1 9">Cell membrane</location>
        <topology evidence="1 9">Multi-pass membrane protein</topology>
    </subcellularLocation>
</comment>
<keyword evidence="4 10" id="KW-1003">Cell membrane</keyword>
<evidence type="ECO:0000256" key="8">
    <source>
        <dbReference type="ARBA" id="ARBA00023136"/>
    </source>
</evidence>
<accession>A0A9D1JDW8</accession>
<comment type="caution">
    <text evidence="12">The sequence shown here is derived from an EMBL/GenBank/DDBJ whole genome shotgun (WGS) entry which is preliminary data.</text>
</comment>
<dbReference type="PROSITE" id="PS50928">
    <property type="entry name" value="ABC_TM1"/>
    <property type="match status" value="1"/>
</dbReference>
<dbReference type="EMBL" id="DVHN01000154">
    <property type="protein sequence ID" value="HIR89593.1"/>
    <property type="molecule type" value="Genomic_DNA"/>
</dbReference>
<feature type="transmembrane region" description="Helical" evidence="9">
    <location>
        <begin position="129"/>
        <end position="150"/>
    </location>
</feature>
<evidence type="ECO:0000313" key="12">
    <source>
        <dbReference type="EMBL" id="HIR89593.1"/>
    </source>
</evidence>
<evidence type="ECO:0000256" key="6">
    <source>
        <dbReference type="ARBA" id="ARBA00022692"/>
    </source>
</evidence>
<evidence type="ECO:0000256" key="2">
    <source>
        <dbReference type="ARBA" id="ARBA00007069"/>
    </source>
</evidence>
<gene>
    <name evidence="12" type="primary">modB</name>
    <name evidence="12" type="ORF">IAC96_11660</name>
</gene>
<feature type="transmembrane region" description="Helical" evidence="9">
    <location>
        <begin position="40"/>
        <end position="63"/>
    </location>
</feature>
<evidence type="ECO:0000256" key="4">
    <source>
        <dbReference type="ARBA" id="ARBA00022475"/>
    </source>
</evidence>
<dbReference type="PANTHER" id="PTHR30183:SF3">
    <property type="entry name" value="MOLYBDENUM TRANSPORT SYSTEM PERMEASE PROTEIN MODB"/>
    <property type="match status" value="1"/>
</dbReference>
<dbReference type="GO" id="GO:0015098">
    <property type="term" value="F:molybdate ion transmembrane transporter activity"/>
    <property type="evidence" value="ECO:0007669"/>
    <property type="project" value="UniProtKB-UniRule"/>
</dbReference>
<dbReference type="Pfam" id="PF00528">
    <property type="entry name" value="BPD_transp_1"/>
    <property type="match status" value="1"/>
</dbReference>
<dbReference type="Proteomes" id="UP000824201">
    <property type="component" value="Unassembled WGS sequence"/>
</dbReference>
<keyword evidence="6 9" id="KW-0812">Transmembrane</keyword>
<sequence length="219" mass="23888">MDLTPILLSLKTAAASTFITFFLGVYAAWKTANIKYGKGLLDAVFTLPMVLPPTVIGFFLLVFFGKNTWIGNWMAENGHGIIFTWKGAVIAAIVVSFPLMYRTTRSAFEQLNPNLIDVGRTLGLSRTKIFWKIVFPNCFPGILGAAILTFSRALGEFGATIMIAGNIPGKTQTAALAVYTAMQTGNRGLAYQWVAVIICISLVAMLAMNAVNRRQQLLI</sequence>
<reference evidence="12" key="1">
    <citation type="submission" date="2020-10" db="EMBL/GenBank/DDBJ databases">
        <authorList>
            <person name="Gilroy R."/>
        </authorList>
    </citation>
    <scope>NUCLEOTIDE SEQUENCE</scope>
    <source>
        <strain evidence="12">ChiW13-3771</strain>
    </source>
</reference>
<evidence type="ECO:0000256" key="1">
    <source>
        <dbReference type="ARBA" id="ARBA00004651"/>
    </source>
</evidence>
<evidence type="ECO:0000256" key="9">
    <source>
        <dbReference type="RuleBase" id="RU363032"/>
    </source>
</evidence>
<protein>
    <recommendedName>
        <fullName evidence="10">Molybdenum transport system permease</fullName>
    </recommendedName>
</protein>
<keyword evidence="5 10" id="KW-0500">Molybdenum</keyword>
<organism evidence="12 13">
    <name type="scientific">Candidatus Fimimorpha faecalis</name>
    <dbReference type="NCBI Taxonomy" id="2840824"/>
    <lineage>
        <taxon>Bacteria</taxon>
        <taxon>Bacillati</taxon>
        <taxon>Bacillota</taxon>
        <taxon>Clostridia</taxon>
        <taxon>Eubacteriales</taxon>
        <taxon>Candidatus Fimimorpha</taxon>
    </lineage>
</organism>
<evidence type="ECO:0000256" key="10">
    <source>
        <dbReference type="RuleBase" id="RU365097"/>
    </source>
</evidence>
<evidence type="ECO:0000259" key="11">
    <source>
        <dbReference type="PROSITE" id="PS50928"/>
    </source>
</evidence>
<name>A0A9D1JDW8_9FIRM</name>
<keyword evidence="3 9" id="KW-0813">Transport</keyword>
<dbReference type="SUPFAM" id="SSF161098">
    <property type="entry name" value="MetI-like"/>
    <property type="match status" value="1"/>
</dbReference>
<feature type="domain" description="ABC transmembrane type-1" evidence="11">
    <location>
        <begin position="6"/>
        <end position="212"/>
    </location>
</feature>
<dbReference type="InterPro" id="IPR011867">
    <property type="entry name" value="ModB_ABC"/>
</dbReference>
<evidence type="ECO:0000256" key="7">
    <source>
        <dbReference type="ARBA" id="ARBA00022989"/>
    </source>
</evidence>
<dbReference type="InterPro" id="IPR035906">
    <property type="entry name" value="MetI-like_sf"/>
</dbReference>
<dbReference type="PANTHER" id="PTHR30183">
    <property type="entry name" value="MOLYBDENUM TRANSPORT SYSTEM PERMEASE PROTEIN MODB"/>
    <property type="match status" value="1"/>
</dbReference>
<feature type="transmembrane region" description="Helical" evidence="9">
    <location>
        <begin position="6"/>
        <end position="28"/>
    </location>
</feature>
<dbReference type="CDD" id="cd06261">
    <property type="entry name" value="TM_PBP2"/>
    <property type="match status" value="1"/>
</dbReference>
<keyword evidence="8 9" id="KW-0472">Membrane</keyword>
<proteinExistence type="inferred from homology"/>
<dbReference type="AlphaFoldDB" id="A0A9D1JDW8"/>
<feature type="transmembrane region" description="Helical" evidence="9">
    <location>
        <begin position="83"/>
        <end position="101"/>
    </location>
</feature>
<evidence type="ECO:0000256" key="3">
    <source>
        <dbReference type="ARBA" id="ARBA00022448"/>
    </source>
</evidence>
<evidence type="ECO:0000256" key="5">
    <source>
        <dbReference type="ARBA" id="ARBA00022505"/>
    </source>
</evidence>
<comment type="similarity">
    <text evidence="2 10">Belongs to the binding-protein-dependent transport system permease family. CysTW subfamily.</text>
</comment>